<name>A0A2N9F201_FAGSY</name>
<evidence type="ECO:0000259" key="2">
    <source>
        <dbReference type="Pfam" id="PF03732"/>
    </source>
</evidence>
<organism evidence="3">
    <name type="scientific">Fagus sylvatica</name>
    <name type="common">Beechnut</name>
    <dbReference type="NCBI Taxonomy" id="28930"/>
    <lineage>
        <taxon>Eukaryota</taxon>
        <taxon>Viridiplantae</taxon>
        <taxon>Streptophyta</taxon>
        <taxon>Embryophyta</taxon>
        <taxon>Tracheophyta</taxon>
        <taxon>Spermatophyta</taxon>
        <taxon>Magnoliopsida</taxon>
        <taxon>eudicotyledons</taxon>
        <taxon>Gunneridae</taxon>
        <taxon>Pentapetalae</taxon>
        <taxon>rosids</taxon>
        <taxon>fabids</taxon>
        <taxon>Fagales</taxon>
        <taxon>Fagaceae</taxon>
        <taxon>Fagus</taxon>
    </lineage>
</organism>
<proteinExistence type="predicted"/>
<dbReference type="PANTHER" id="PTHR33223">
    <property type="entry name" value="CCHC-TYPE DOMAIN-CONTAINING PROTEIN"/>
    <property type="match status" value="1"/>
</dbReference>
<sequence>MAPGRKKNVTEAGPSALPEGILVPSQDPLVPFQIAAPPLRERVTVEDLGDSNASQPDLKTQQPSVVQAQLVVQHLAQPQVQLVVPVTPLEMQCSQMAIWEEIQAKRTERRREPEDREEPKRSHGSESAPLVVNHAQYLTQEDISQILLEARRTEDSSYADEHVRHFVDALTTHAHDHDLRMKEFSKLLEGCAFSWYASLAPGFVFGWNDLATRFIKKFFVVDDRVTLADLEREKQRLGEKLLDYIRRFRDISLSCHDAVEEVQLVDLCIAGMLYEYKPYLENLQIMSFAWLTEAARRSSRSVKKPSKGTTGGFSNATKQPWKREREGKKIEISMLEEPKKDYSNRKRERCRSHHTMDCYTLRAIFHKKVSNGEIRFRDKKRAQGWRHVSRSAEYDGEDGKGAIIAARVPSSLAHIMARGKVEVLQSTTSKSSGAIEELTTFSQQDSSGRSINPERALYVTAFVGKSCLKRALMDTGVYINVILVSTLKTMGVPKKKIVQDLSPFMV</sequence>
<feature type="region of interest" description="Disordered" evidence="1">
    <location>
        <begin position="1"/>
        <end position="20"/>
    </location>
</feature>
<feature type="region of interest" description="Disordered" evidence="1">
    <location>
        <begin position="106"/>
        <end position="128"/>
    </location>
</feature>
<feature type="compositionally biased region" description="Basic and acidic residues" evidence="1">
    <location>
        <begin position="106"/>
        <end position="124"/>
    </location>
</feature>
<accession>A0A2N9F201</accession>
<dbReference type="EMBL" id="OIVN01000748">
    <property type="protein sequence ID" value="SPC85006.1"/>
    <property type="molecule type" value="Genomic_DNA"/>
</dbReference>
<dbReference type="AlphaFoldDB" id="A0A2N9F201"/>
<protein>
    <recommendedName>
        <fullName evidence="2">Retrotransposon gag domain-containing protein</fullName>
    </recommendedName>
</protein>
<reference evidence="3" key="1">
    <citation type="submission" date="2018-02" db="EMBL/GenBank/DDBJ databases">
        <authorList>
            <person name="Cohen D.B."/>
            <person name="Kent A.D."/>
        </authorList>
    </citation>
    <scope>NUCLEOTIDE SEQUENCE</scope>
</reference>
<gene>
    <name evidence="3" type="ORF">FSB_LOCUS12888</name>
</gene>
<feature type="region of interest" description="Disordered" evidence="1">
    <location>
        <begin position="301"/>
        <end position="330"/>
    </location>
</feature>
<feature type="compositionally biased region" description="Basic and acidic residues" evidence="1">
    <location>
        <begin position="321"/>
        <end position="330"/>
    </location>
</feature>
<feature type="domain" description="Retrotransposon gag" evidence="2">
    <location>
        <begin position="184"/>
        <end position="272"/>
    </location>
</feature>
<dbReference type="PANTHER" id="PTHR33223:SF6">
    <property type="entry name" value="CCHC-TYPE DOMAIN-CONTAINING PROTEIN"/>
    <property type="match status" value="1"/>
</dbReference>
<evidence type="ECO:0000256" key="1">
    <source>
        <dbReference type="SAM" id="MobiDB-lite"/>
    </source>
</evidence>
<dbReference type="InterPro" id="IPR005162">
    <property type="entry name" value="Retrotrans_gag_dom"/>
</dbReference>
<evidence type="ECO:0000313" key="3">
    <source>
        <dbReference type="EMBL" id="SPC85006.1"/>
    </source>
</evidence>
<dbReference type="Pfam" id="PF03732">
    <property type="entry name" value="Retrotrans_gag"/>
    <property type="match status" value="1"/>
</dbReference>